<reference evidence="7" key="1">
    <citation type="submission" date="2018-02" db="EMBL/GenBank/DDBJ databases">
        <authorList>
            <person name="Clavel T."/>
            <person name="Strowig T."/>
        </authorList>
    </citation>
    <scope>NUCLEOTIDE SEQUENCE [LARGE SCALE GENOMIC DNA]</scope>
    <source>
        <strain evidence="7">DSM 103720</strain>
    </source>
</reference>
<feature type="signal peptide" evidence="3">
    <location>
        <begin position="1"/>
        <end position="24"/>
    </location>
</feature>
<dbReference type="InterPro" id="IPR006179">
    <property type="entry name" value="5_nucleotidase/apyrase"/>
</dbReference>
<dbReference type="Pfam" id="PF00149">
    <property type="entry name" value="Metallophos"/>
    <property type="match status" value="1"/>
</dbReference>
<dbReference type="Gene3D" id="3.60.21.10">
    <property type="match status" value="1"/>
</dbReference>
<evidence type="ECO:0000313" key="6">
    <source>
        <dbReference type="EMBL" id="PWB02973.1"/>
    </source>
</evidence>
<dbReference type="InterPro" id="IPR029052">
    <property type="entry name" value="Metallo-depent_PP-like"/>
</dbReference>
<dbReference type="SUPFAM" id="SSF56300">
    <property type="entry name" value="Metallo-dependent phosphatases"/>
    <property type="match status" value="1"/>
</dbReference>
<dbReference type="InterPro" id="IPR036907">
    <property type="entry name" value="5'-Nucleotdase_C_sf"/>
</dbReference>
<dbReference type="PROSITE" id="PS00785">
    <property type="entry name" value="5_NUCLEOTIDASE_1"/>
    <property type="match status" value="1"/>
</dbReference>
<dbReference type="PANTHER" id="PTHR11575:SF24">
    <property type="entry name" value="5'-NUCLEOTIDASE"/>
    <property type="match status" value="1"/>
</dbReference>
<proteinExistence type="inferred from homology"/>
<evidence type="ECO:0000313" key="7">
    <source>
        <dbReference type="Proteomes" id="UP000244905"/>
    </source>
</evidence>
<keyword evidence="7" id="KW-1185">Reference proteome</keyword>
<accession>A0A2V1IP68</accession>
<dbReference type="InterPro" id="IPR004843">
    <property type="entry name" value="Calcineurin-like_PHP"/>
</dbReference>
<evidence type="ECO:0000256" key="2">
    <source>
        <dbReference type="ARBA" id="ARBA00022729"/>
    </source>
</evidence>
<dbReference type="InterPro" id="IPR008334">
    <property type="entry name" value="5'-Nucleotdase_C"/>
</dbReference>
<feature type="domain" description="Calcineurin-like phosphoesterase" evidence="4">
    <location>
        <begin position="32"/>
        <end position="240"/>
    </location>
</feature>
<comment type="similarity">
    <text evidence="1 3">Belongs to the 5'-nucleotidase family.</text>
</comment>
<protein>
    <submittedName>
        <fullName evidence="6">Bifunctional metallophosphatase/5'-nucleotidase</fullName>
    </submittedName>
</protein>
<dbReference type="GO" id="GO:0046872">
    <property type="term" value="F:metal ion binding"/>
    <property type="evidence" value="ECO:0007669"/>
    <property type="project" value="InterPro"/>
</dbReference>
<dbReference type="PROSITE" id="PS51257">
    <property type="entry name" value="PROKAR_LIPOPROTEIN"/>
    <property type="match status" value="1"/>
</dbReference>
<dbReference type="SUPFAM" id="SSF55816">
    <property type="entry name" value="5'-nucleotidase (syn. UDP-sugar hydrolase), C-terminal domain"/>
    <property type="match status" value="1"/>
</dbReference>
<keyword evidence="3" id="KW-0378">Hydrolase</keyword>
<dbReference type="GO" id="GO:0016788">
    <property type="term" value="F:hydrolase activity, acting on ester bonds"/>
    <property type="evidence" value="ECO:0007669"/>
    <property type="project" value="InterPro"/>
</dbReference>
<feature type="domain" description="5'-Nucleotidase C-terminal" evidence="5">
    <location>
        <begin position="335"/>
        <end position="466"/>
    </location>
</feature>
<keyword evidence="3" id="KW-0547">Nucleotide-binding</keyword>
<keyword evidence="2 3" id="KW-0732">Signal</keyword>
<evidence type="ECO:0000259" key="5">
    <source>
        <dbReference type="Pfam" id="PF02872"/>
    </source>
</evidence>
<dbReference type="Pfam" id="PF02872">
    <property type="entry name" value="5_nucleotid_C"/>
    <property type="match status" value="1"/>
</dbReference>
<dbReference type="PROSITE" id="PS00786">
    <property type="entry name" value="5_NUCLEOTIDASE_2"/>
    <property type="match status" value="1"/>
</dbReference>
<organism evidence="6 7">
    <name type="scientific">Duncaniella muris</name>
    <dbReference type="NCBI Taxonomy" id="2094150"/>
    <lineage>
        <taxon>Bacteria</taxon>
        <taxon>Pseudomonadati</taxon>
        <taxon>Bacteroidota</taxon>
        <taxon>Bacteroidia</taxon>
        <taxon>Bacteroidales</taxon>
        <taxon>Muribaculaceae</taxon>
        <taxon>Duncaniella</taxon>
    </lineage>
</organism>
<dbReference type="AlphaFoldDB" id="A0A2V1IP68"/>
<dbReference type="Gene3D" id="3.90.780.10">
    <property type="entry name" value="5'-Nucleotidase, C-terminal domain"/>
    <property type="match status" value="1"/>
</dbReference>
<dbReference type="GO" id="GO:0000166">
    <property type="term" value="F:nucleotide binding"/>
    <property type="evidence" value="ECO:0007669"/>
    <property type="project" value="UniProtKB-KW"/>
</dbReference>
<evidence type="ECO:0000256" key="3">
    <source>
        <dbReference type="RuleBase" id="RU362119"/>
    </source>
</evidence>
<name>A0A2V1IP68_9BACT</name>
<gene>
    <name evidence="6" type="ORF">C5O23_04885</name>
</gene>
<evidence type="ECO:0000259" key="4">
    <source>
        <dbReference type="Pfam" id="PF00149"/>
    </source>
</evidence>
<feature type="chain" id="PRO_5015798791" evidence="3">
    <location>
        <begin position="25"/>
        <end position="510"/>
    </location>
</feature>
<dbReference type="EMBL" id="PUEC01000008">
    <property type="protein sequence ID" value="PWB02973.1"/>
    <property type="molecule type" value="Genomic_DNA"/>
</dbReference>
<dbReference type="InterPro" id="IPR006146">
    <property type="entry name" value="5'-Nucleotdase_CS"/>
</dbReference>
<evidence type="ECO:0000256" key="1">
    <source>
        <dbReference type="ARBA" id="ARBA00006654"/>
    </source>
</evidence>
<dbReference type="GO" id="GO:0009166">
    <property type="term" value="P:nucleotide catabolic process"/>
    <property type="evidence" value="ECO:0007669"/>
    <property type="project" value="InterPro"/>
</dbReference>
<sequence length="510" mass="54979">MKLNRLLIACALAALFGVSSCTKKDDSANRLVILHTNDTHSAIDPDRHNLGGAARRSVLIDSVRGANDNVMLIDAGDAVQGSLYYTLFGGEVERKVMNAMGYDIQILGNHEFDKGMEQLAKEWKQLNAVRLSTNYDFSGSTLEGLFVPSMMKKIGDKTVGFIGINLDPAGIVTESNYAGVKYIDGIKAANEEAARLKKDGADMVIAVTHIGYDNEPGYSDLDIARNSRDIDVVIGGHSHTVIDPADKRAGVPAWRVANADGDTISVLQTGSSGVNLGEIDIDLDTKEVSAKLISVDSRLDSRVGSKIESIVAPYRAKVDSMRSQVIGNSPFEFERKSTEMLNLLSDFVKIRGEEICGKPVDLAIMNKGGIRNSLAAGPITQGEIIDIAPFDNSIVVIEIKGQDLIDNFGIMAAQDGNGVSGNVKAVYDPSTKAVNSVTIDGKPIDPKRSYRLATIDYLAAGNDYMEPLKKGVTLAKSNEVLYKILIDYISAGKLDKLLSAPDKKARMTSF</sequence>
<dbReference type="RefSeq" id="WP_107031823.1">
    <property type="nucleotide sequence ID" value="NZ_CAOLYA010000012.1"/>
</dbReference>
<comment type="caution">
    <text evidence="6">The sequence shown here is derived from an EMBL/GenBank/DDBJ whole genome shotgun (WGS) entry which is preliminary data.</text>
</comment>
<dbReference type="PANTHER" id="PTHR11575">
    <property type="entry name" value="5'-NUCLEOTIDASE-RELATED"/>
    <property type="match status" value="1"/>
</dbReference>
<dbReference type="GeneID" id="82525678"/>
<dbReference type="PRINTS" id="PR01607">
    <property type="entry name" value="APYRASEFAMLY"/>
</dbReference>
<dbReference type="Proteomes" id="UP000244905">
    <property type="component" value="Unassembled WGS sequence"/>
</dbReference>